<evidence type="ECO:0000313" key="2">
    <source>
        <dbReference type="Proteomes" id="UP001195483"/>
    </source>
</evidence>
<dbReference type="Proteomes" id="UP001195483">
    <property type="component" value="Unassembled WGS sequence"/>
</dbReference>
<evidence type="ECO:0000313" key="1">
    <source>
        <dbReference type="EMBL" id="KAK3577407.1"/>
    </source>
</evidence>
<dbReference type="EMBL" id="JAEAOA010001910">
    <property type="protein sequence ID" value="KAK3577407.1"/>
    <property type="molecule type" value="Genomic_DNA"/>
</dbReference>
<keyword evidence="2" id="KW-1185">Reference proteome</keyword>
<accession>A0AAE0RPT3</accession>
<reference evidence="1" key="2">
    <citation type="journal article" date="2021" name="Genome Biol. Evol.">
        <title>Developing a high-quality reference genome for a parasitic bivalve with doubly uniparental inheritance (Bivalvia: Unionida).</title>
        <authorList>
            <person name="Smith C.H."/>
        </authorList>
    </citation>
    <scope>NUCLEOTIDE SEQUENCE</scope>
    <source>
        <strain evidence="1">CHS0354</strain>
        <tissue evidence="1">Mantle</tissue>
    </source>
</reference>
<sequence>MFVALQLATNAKYAIAYRSVSAMLVSLNNSRMCGYYQDKKTNAAVMAGTFMLNGKKYRLVSTGELSDATHFVNEIHRDDGTFAMPVDLQQIPELGILGPMSRNQNQNSGNDGIPGRMKRAISAVVDIVELLIYTDESIYQRYYYAQNLQ</sequence>
<name>A0AAE0RPT3_9BIVA</name>
<protein>
    <submittedName>
        <fullName evidence="1">Uncharacterized protein</fullName>
    </submittedName>
</protein>
<gene>
    <name evidence="1" type="ORF">CHS0354_032255</name>
</gene>
<reference evidence="1" key="1">
    <citation type="journal article" date="2021" name="Genome Biol. Evol.">
        <title>A High-Quality Reference Genome for a Parasitic Bivalve with Doubly Uniparental Inheritance (Bivalvia: Unionida).</title>
        <authorList>
            <person name="Smith C.H."/>
        </authorList>
    </citation>
    <scope>NUCLEOTIDE SEQUENCE</scope>
    <source>
        <strain evidence="1">CHS0354</strain>
    </source>
</reference>
<organism evidence="1 2">
    <name type="scientific">Potamilus streckersoni</name>
    <dbReference type="NCBI Taxonomy" id="2493646"/>
    <lineage>
        <taxon>Eukaryota</taxon>
        <taxon>Metazoa</taxon>
        <taxon>Spiralia</taxon>
        <taxon>Lophotrochozoa</taxon>
        <taxon>Mollusca</taxon>
        <taxon>Bivalvia</taxon>
        <taxon>Autobranchia</taxon>
        <taxon>Heteroconchia</taxon>
        <taxon>Palaeoheterodonta</taxon>
        <taxon>Unionida</taxon>
        <taxon>Unionoidea</taxon>
        <taxon>Unionidae</taxon>
        <taxon>Ambleminae</taxon>
        <taxon>Lampsilini</taxon>
        <taxon>Potamilus</taxon>
    </lineage>
</organism>
<reference evidence="1" key="3">
    <citation type="submission" date="2023-05" db="EMBL/GenBank/DDBJ databases">
        <authorList>
            <person name="Smith C.H."/>
        </authorList>
    </citation>
    <scope>NUCLEOTIDE SEQUENCE</scope>
    <source>
        <strain evidence="1">CHS0354</strain>
        <tissue evidence="1">Mantle</tissue>
    </source>
</reference>
<comment type="caution">
    <text evidence="1">The sequence shown here is derived from an EMBL/GenBank/DDBJ whole genome shotgun (WGS) entry which is preliminary data.</text>
</comment>
<dbReference type="AlphaFoldDB" id="A0AAE0RPT3"/>
<proteinExistence type="predicted"/>